<dbReference type="AlphaFoldDB" id="A0A1R2CLB2"/>
<name>A0A1R2CLB2_9CILI</name>
<evidence type="ECO:0000256" key="1">
    <source>
        <dbReference type="SAM" id="SignalP"/>
    </source>
</evidence>
<evidence type="ECO:0008006" key="4">
    <source>
        <dbReference type="Google" id="ProtNLM"/>
    </source>
</evidence>
<dbReference type="EMBL" id="MPUH01000117">
    <property type="protein sequence ID" value="OMJ89797.1"/>
    <property type="molecule type" value="Genomic_DNA"/>
</dbReference>
<sequence>MAIAQLLFLSLLSLTLSSELRAAGNANEIILGSNKCWLCTKIVNEDAKMILEEFGFDAFIDTIRTQCYTLCFGLYEPTSVMICDAACYLVINSIADSTEEDINSLLFGDLCANLGYCPKENGEAVLTSIYAHPSNVIAGANVNITSVFTVIKTVSSLMIETKIITPDYYEWTVNEEFEELEPGNWYYTQTMSTKPSKSIPIHEGDYRAEMTAYEGTNCLYSDNCHFLFKGHATFHISKTSY</sequence>
<keyword evidence="3" id="KW-1185">Reference proteome</keyword>
<feature type="chain" id="PRO_5012864962" description="Saposin B-type domain-containing protein" evidence="1">
    <location>
        <begin position="18"/>
        <end position="241"/>
    </location>
</feature>
<comment type="caution">
    <text evidence="2">The sequence shown here is derived from an EMBL/GenBank/DDBJ whole genome shotgun (WGS) entry which is preliminary data.</text>
</comment>
<proteinExistence type="predicted"/>
<gene>
    <name evidence="2" type="ORF">SteCoe_7971</name>
</gene>
<evidence type="ECO:0000313" key="3">
    <source>
        <dbReference type="Proteomes" id="UP000187209"/>
    </source>
</evidence>
<accession>A0A1R2CLB2</accession>
<organism evidence="2 3">
    <name type="scientific">Stentor coeruleus</name>
    <dbReference type="NCBI Taxonomy" id="5963"/>
    <lineage>
        <taxon>Eukaryota</taxon>
        <taxon>Sar</taxon>
        <taxon>Alveolata</taxon>
        <taxon>Ciliophora</taxon>
        <taxon>Postciliodesmatophora</taxon>
        <taxon>Heterotrichea</taxon>
        <taxon>Heterotrichida</taxon>
        <taxon>Stentoridae</taxon>
        <taxon>Stentor</taxon>
    </lineage>
</organism>
<protein>
    <recommendedName>
        <fullName evidence="4">Saposin B-type domain-containing protein</fullName>
    </recommendedName>
</protein>
<keyword evidence="1" id="KW-0732">Signal</keyword>
<feature type="signal peptide" evidence="1">
    <location>
        <begin position="1"/>
        <end position="17"/>
    </location>
</feature>
<evidence type="ECO:0000313" key="2">
    <source>
        <dbReference type="EMBL" id="OMJ89797.1"/>
    </source>
</evidence>
<dbReference type="Proteomes" id="UP000187209">
    <property type="component" value="Unassembled WGS sequence"/>
</dbReference>
<reference evidence="2 3" key="1">
    <citation type="submission" date="2016-11" db="EMBL/GenBank/DDBJ databases">
        <title>The macronuclear genome of Stentor coeruleus: a giant cell with tiny introns.</title>
        <authorList>
            <person name="Slabodnick M."/>
            <person name="Ruby J.G."/>
            <person name="Reiff S.B."/>
            <person name="Swart E.C."/>
            <person name="Gosai S."/>
            <person name="Prabakaran S."/>
            <person name="Witkowska E."/>
            <person name="Larue G.E."/>
            <person name="Fisher S."/>
            <person name="Freeman R.M."/>
            <person name="Gunawardena J."/>
            <person name="Chu W."/>
            <person name="Stover N.A."/>
            <person name="Gregory B.D."/>
            <person name="Nowacki M."/>
            <person name="Derisi J."/>
            <person name="Roy S.W."/>
            <person name="Marshall W.F."/>
            <person name="Sood P."/>
        </authorList>
    </citation>
    <scope>NUCLEOTIDE SEQUENCE [LARGE SCALE GENOMIC DNA]</scope>
    <source>
        <strain evidence="2">WM001</strain>
    </source>
</reference>